<protein>
    <submittedName>
        <fullName evidence="2">Uncharacterized protein</fullName>
    </submittedName>
</protein>
<feature type="transmembrane region" description="Helical" evidence="1">
    <location>
        <begin position="23"/>
        <end position="44"/>
    </location>
</feature>
<keyword evidence="1" id="KW-0472">Membrane</keyword>
<keyword evidence="1" id="KW-1133">Transmembrane helix</keyword>
<organism evidence="2">
    <name type="scientific">marine sediment metagenome</name>
    <dbReference type="NCBI Taxonomy" id="412755"/>
    <lineage>
        <taxon>unclassified sequences</taxon>
        <taxon>metagenomes</taxon>
        <taxon>ecological metagenomes</taxon>
    </lineage>
</organism>
<dbReference type="AlphaFoldDB" id="X1BY40"/>
<evidence type="ECO:0000313" key="2">
    <source>
        <dbReference type="EMBL" id="GAG89108.1"/>
    </source>
</evidence>
<dbReference type="EMBL" id="BART01011836">
    <property type="protein sequence ID" value="GAG89108.1"/>
    <property type="molecule type" value="Genomic_DNA"/>
</dbReference>
<comment type="caution">
    <text evidence="2">The sequence shown here is derived from an EMBL/GenBank/DDBJ whole genome shotgun (WGS) entry which is preliminary data.</text>
</comment>
<reference evidence="2" key="1">
    <citation type="journal article" date="2014" name="Front. Microbiol.">
        <title>High frequency of phylogenetically diverse reductive dehalogenase-homologous genes in deep subseafloor sedimentary metagenomes.</title>
        <authorList>
            <person name="Kawai M."/>
            <person name="Futagami T."/>
            <person name="Toyoda A."/>
            <person name="Takaki Y."/>
            <person name="Nishi S."/>
            <person name="Hori S."/>
            <person name="Arai W."/>
            <person name="Tsubouchi T."/>
            <person name="Morono Y."/>
            <person name="Uchiyama I."/>
            <person name="Ito T."/>
            <person name="Fujiyama A."/>
            <person name="Inagaki F."/>
            <person name="Takami H."/>
        </authorList>
    </citation>
    <scope>NUCLEOTIDE SEQUENCE</scope>
    <source>
        <strain evidence="2">Expedition CK06-06</strain>
    </source>
</reference>
<name>X1BY40_9ZZZZ</name>
<keyword evidence="1" id="KW-0812">Transmembrane</keyword>
<proteinExistence type="predicted"/>
<feature type="non-terminal residue" evidence="2">
    <location>
        <position position="231"/>
    </location>
</feature>
<evidence type="ECO:0000256" key="1">
    <source>
        <dbReference type="SAM" id="Phobius"/>
    </source>
</evidence>
<gene>
    <name evidence="2" type="ORF">S01H4_24996</name>
</gene>
<sequence length="231" mass="27600">MLQNSKYADSLEMRYLDLQFLPFLRYSLFNFFVEIGGGVQLIVFEGESKFESSLALFPNHKNKSKLWYAEAGYSFCFIPDVYFEPSIQYMKKYSEQKFIGNNDPINYTEKSLTFDIGMKYLIDKKPLSKFFNVPDFEGYYKQSTVVTSFNGLVRYSQDNMFEIFNKHYFDLYFNVGYFILDKNLFGFHVTYNNEKFGENEPEYEISPFIYYRNYFYRNFFGEGTVGITIRK</sequence>
<accession>X1BY40</accession>